<accession>A0ABV9B070</accession>
<evidence type="ECO:0000313" key="3">
    <source>
        <dbReference type="EMBL" id="MFC4505598.1"/>
    </source>
</evidence>
<comment type="caution">
    <text evidence="3">The sequence shown here is derived from an EMBL/GenBank/DDBJ whole genome shotgun (WGS) entry which is preliminary data.</text>
</comment>
<feature type="transmembrane region" description="Helical" evidence="2">
    <location>
        <begin position="198"/>
        <end position="219"/>
    </location>
</feature>
<dbReference type="RefSeq" id="WP_381182845.1">
    <property type="nucleotide sequence ID" value="NZ_JBHSFK010000035.1"/>
</dbReference>
<gene>
    <name evidence="3" type="ORF">ACFPIH_40090</name>
</gene>
<feature type="compositionally biased region" description="Polar residues" evidence="1">
    <location>
        <begin position="1"/>
        <end position="15"/>
    </location>
</feature>
<name>A0ABV9B070_9ACTN</name>
<keyword evidence="2" id="KW-1133">Transmembrane helix</keyword>
<feature type="transmembrane region" description="Helical" evidence="2">
    <location>
        <begin position="94"/>
        <end position="112"/>
    </location>
</feature>
<feature type="transmembrane region" description="Helical" evidence="2">
    <location>
        <begin position="133"/>
        <end position="153"/>
    </location>
</feature>
<keyword evidence="2" id="KW-0472">Membrane</keyword>
<organism evidence="3 4">
    <name type="scientific">Streptomyces vulcanius</name>
    <dbReference type="NCBI Taxonomy" id="1441876"/>
    <lineage>
        <taxon>Bacteria</taxon>
        <taxon>Bacillati</taxon>
        <taxon>Actinomycetota</taxon>
        <taxon>Actinomycetes</taxon>
        <taxon>Kitasatosporales</taxon>
        <taxon>Streptomycetaceae</taxon>
        <taxon>Streptomyces</taxon>
    </lineage>
</organism>
<keyword evidence="2" id="KW-0812">Transmembrane</keyword>
<evidence type="ECO:0000256" key="2">
    <source>
        <dbReference type="SAM" id="Phobius"/>
    </source>
</evidence>
<feature type="region of interest" description="Disordered" evidence="1">
    <location>
        <begin position="1"/>
        <end position="32"/>
    </location>
</feature>
<feature type="transmembrane region" description="Helical" evidence="2">
    <location>
        <begin position="173"/>
        <end position="191"/>
    </location>
</feature>
<dbReference type="Proteomes" id="UP001595839">
    <property type="component" value="Unassembled WGS sequence"/>
</dbReference>
<evidence type="ECO:0000256" key="1">
    <source>
        <dbReference type="SAM" id="MobiDB-lite"/>
    </source>
</evidence>
<feature type="transmembrane region" description="Helical" evidence="2">
    <location>
        <begin position="250"/>
        <end position="270"/>
    </location>
</feature>
<keyword evidence="4" id="KW-1185">Reference proteome</keyword>
<protein>
    <submittedName>
        <fullName evidence="3">ABC transporter permease</fullName>
    </submittedName>
</protein>
<feature type="transmembrane region" description="Helical" evidence="2">
    <location>
        <begin position="51"/>
        <end position="74"/>
    </location>
</feature>
<reference evidence="4" key="1">
    <citation type="journal article" date="2019" name="Int. J. Syst. Evol. Microbiol.">
        <title>The Global Catalogue of Microorganisms (GCM) 10K type strain sequencing project: providing services to taxonomists for standard genome sequencing and annotation.</title>
        <authorList>
            <consortium name="The Broad Institute Genomics Platform"/>
            <consortium name="The Broad Institute Genome Sequencing Center for Infectious Disease"/>
            <person name="Wu L."/>
            <person name="Ma J."/>
        </authorList>
    </citation>
    <scope>NUCLEOTIDE SEQUENCE [LARGE SCALE GENOMIC DNA]</scope>
    <source>
        <strain evidence="4">CGMCC 4.7177</strain>
    </source>
</reference>
<dbReference type="EMBL" id="JBHSFK010000035">
    <property type="protein sequence ID" value="MFC4505598.1"/>
    <property type="molecule type" value="Genomic_DNA"/>
</dbReference>
<sequence length="528" mass="56079">MTGNAALTTPESTAPQSPPEEPSVTVSGSPGETRRRAGALLALARFETRELLFQVQILLFFALDLVYVVLQMTLQEGMDDYPVLNQVDRATQPEPLLFAIAVLVCVNAAVLRSRKHGTTQQFDVLAMEPWRRTVAHVLSVVPYAALTALLVAAEYLWEALKPGAIGHGSLGELAIAPLTIMLAGIAGVLLARLVPSGFAPLVFVIAFYMAMVVASDAAAEGKWWGWLSPLVFPAYFPGDPVPADLLGRPAGWHAVYLLGLCAVLACVALLRSGGRTRAVKVVTAVALATTAAGVVGQLPHDKAALEAARRAASETPEKVQSCTEYDGSKYCSFPEWSGVRDDWSAVVDRVQSLAGGKAATTALTVRQRIDTSGGVEADTYIEPATTPGQVTVGTRWGGNRVPEFAVGVATVLVTGTEKSVLQDMCDARMVTIMWLVLGNDPSPAKTFQNVRLDDSTEGSGLLLTPTDGIGMTANQSTVVNELLERPHAEVAARVKEHWTELTSAATTTAQAARLLGVEQPKEAEKCGE</sequence>
<proteinExistence type="predicted"/>
<evidence type="ECO:0000313" key="4">
    <source>
        <dbReference type="Proteomes" id="UP001595839"/>
    </source>
</evidence>